<dbReference type="STRING" id="34097.SAMN02745150_00818"/>
<reference evidence="3" key="1">
    <citation type="submission" date="2016-10" db="EMBL/GenBank/DDBJ databases">
        <authorList>
            <person name="Varghese N."/>
            <person name="Submissions S."/>
        </authorList>
    </citation>
    <scope>NUCLEOTIDE SEQUENCE [LARGE SCALE GENOMIC DNA]</scope>
    <source>
        <strain evidence="3">ATCC 43811</strain>
    </source>
</reference>
<keyword evidence="1" id="KW-0472">Membrane</keyword>
<dbReference type="Proteomes" id="UP000240042">
    <property type="component" value="Unassembled WGS sequence"/>
</dbReference>
<keyword evidence="1" id="KW-1133">Transmembrane helix</keyword>
<dbReference type="AlphaFoldDB" id="A0A1I1E1Y0"/>
<keyword evidence="1" id="KW-0812">Transmembrane</keyword>
<dbReference type="EMBL" id="FOKY01000004">
    <property type="protein sequence ID" value="SFB78970.1"/>
    <property type="molecule type" value="Genomic_DNA"/>
</dbReference>
<feature type="transmembrane region" description="Helical" evidence="1">
    <location>
        <begin position="197"/>
        <end position="223"/>
    </location>
</feature>
<gene>
    <name evidence="2" type="ORF">SAMN02745150_00818</name>
</gene>
<evidence type="ECO:0000313" key="3">
    <source>
        <dbReference type="Proteomes" id="UP000240042"/>
    </source>
</evidence>
<accession>A0A1I1E1Y0</accession>
<feature type="transmembrane region" description="Helical" evidence="1">
    <location>
        <begin position="230"/>
        <end position="251"/>
    </location>
</feature>
<evidence type="ECO:0000313" key="2">
    <source>
        <dbReference type="EMBL" id="SFB78970.1"/>
    </source>
</evidence>
<dbReference type="RefSeq" id="WP_092318902.1">
    <property type="nucleotide sequence ID" value="NZ_FOKY01000004.1"/>
</dbReference>
<name>A0A1I1E1Y0_BREAD</name>
<protein>
    <submittedName>
        <fullName evidence="2">Uncharacterized protein</fullName>
    </submittedName>
</protein>
<organism evidence="2 3">
    <name type="scientific">Brevinema andersonii</name>
    <dbReference type="NCBI Taxonomy" id="34097"/>
    <lineage>
        <taxon>Bacteria</taxon>
        <taxon>Pseudomonadati</taxon>
        <taxon>Spirochaetota</taxon>
        <taxon>Spirochaetia</taxon>
        <taxon>Brevinematales</taxon>
        <taxon>Brevinemataceae</taxon>
        <taxon>Brevinema</taxon>
    </lineage>
</organism>
<sequence length="261" mass="30468">MQKKYWFHCLLFLLIYTLLNFYQLPVLLKEVTGRAHHPDQFVQGSAYFNEAIFNLSKFDHINLQNFYNVVSADSLYLHNYDFYTDAHFIASVYQAITTGRDIKKENGSYNFAGGRGLVDFRDEIVSNNKFIPTNEEVKNMVGLYATAYNNIANLIYTVLSPPPPPDNYVLTDQQKIELSQRMTRLHQFKIFIHGVSWSLLMFAVAVRFNLVFAWIIALVVLFFPGTHRHSIIWVHAFTINGFLPAYILYFYPYIQLGEYQK</sequence>
<evidence type="ECO:0000256" key="1">
    <source>
        <dbReference type="SAM" id="Phobius"/>
    </source>
</evidence>
<proteinExistence type="predicted"/>
<keyword evidence="3" id="KW-1185">Reference proteome</keyword>